<evidence type="ECO:0000256" key="12">
    <source>
        <dbReference type="HAMAP-Rule" id="MF_00538"/>
    </source>
</evidence>
<dbReference type="GO" id="GO:0009103">
    <property type="term" value="P:lipopolysaccharide biosynthetic process"/>
    <property type="evidence" value="ECO:0007669"/>
    <property type="project" value="UniProtKB-UniRule"/>
</dbReference>
<evidence type="ECO:0000256" key="11">
    <source>
        <dbReference type="ARBA" id="ARBA00023136"/>
    </source>
</evidence>
<evidence type="ECO:0000256" key="7">
    <source>
        <dbReference type="ARBA" id="ARBA00022692"/>
    </source>
</evidence>
<keyword evidence="2 12" id="KW-0813">Transport</keyword>
<comment type="function">
    <text evidence="12">Translocates 4-amino-4-deoxy-L-arabinose-phosphoundecaprenol (alpha-L-Ara4N-phosphoundecaprenol) from the cytoplasmic to the periplasmic side of the inner membrane.</text>
</comment>
<dbReference type="SUPFAM" id="SSF103481">
    <property type="entry name" value="Multidrug resistance efflux transporter EmrE"/>
    <property type="match status" value="1"/>
</dbReference>
<accession>A0A1G7UZ31</accession>
<keyword evidence="7 12" id="KW-0812">Transmembrane</keyword>
<evidence type="ECO:0000256" key="1">
    <source>
        <dbReference type="ARBA" id="ARBA00004651"/>
    </source>
</evidence>
<comment type="subunit">
    <text evidence="12">Heterodimer of ArnE and ArnF.</text>
</comment>
<comment type="similarity">
    <text evidence="12">Belongs to the ArnF family.</text>
</comment>
<dbReference type="OrthoDB" id="5592809at2"/>
<evidence type="ECO:0000256" key="6">
    <source>
        <dbReference type="ARBA" id="ARBA00022556"/>
    </source>
</evidence>
<dbReference type="RefSeq" id="WP_074750673.1">
    <property type="nucleotide sequence ID" value="NZ_FNCO01000002.1"/>
</dbReference>
<name>A0A1G7UZ31_9PSED</name>
<comment type="caution">
    <text evidence="12">Lacks conserved residue(s) required for the propagation of feature annotation.</text>
</comment>
<dbReference type="HAMAP" id="MF_00538">
    <property type="entry name" value="Flippase_ArnF"/>
    <property type="match status" value="1"/>
</dbReference>
<evidence type="ECO:0000256" key="8">
    <source>
        <dbReference type="ARBA" id="ARBA00022985"/>
    </source>
</evidence>
<dbReference type="PANTHER" id="PTHR30561">
    <property type="entry name" value="SMR FAMILY PROTON-DEPENDENT DRUG EFFLUX TRANSPORTER SUGE"/>
    <property type="match status" value="1"/>
</dbReference>
<organism evidence="13 14">
    <name type="scientific">Pseudomonas abietaniphila</name>
    <dbReference type="NCBI Taxonomy" id="89065"/>
    <lineage>
        <taxon>Bacteria</taxon>
        <taxon>Pseudomonadati</taxon>
        <taxon>Pseudomonadota</taxon>
        <taxon>Gammaproteobacteria</taxon>
        <taxon>Pseudomonadales</taxon>
        <taxon>Pseudomonadaceae</taxon>
        <taxon>Pseudomonas</taxon>
    </lineage>
</organism>
<keyword evidence="10 12" id="KW-0443">Lipid metabolism</keyword>
<keyword evidence="6 12" id="KW-0441">Lipid A biosynthesis</keyword>
<dbReference type="GO" id="GO:1901505">
    <property type="term" value="F:carbohydrate derivative transmembrane transporter activity"/>
    <property type="evidence" value="ECO:0007669"/>
    <property type="project" value="InterPro"/>
</dbReference>
<evidence type="ECO:0000256" key="9">
    <source>
        <dbReference type="ARBA" id="ARBA00022989"/>
    </source>
</evidence>
<feature type="transmembrane region" description="Helical" evidence="12">
    <location>
        <begin position="81"/>
        <end position="101"/>
    </location>
</feature>
<reference evidence="14" key="1">
    <citation type="submission" date="2016-10" db="EMBL/GenBank/DDBJ databases">
        <authorList>
            <person name="Varghese N."/>
            <person name="Submissions S."/>
        </authorList>
    </citation>
    <scope>NUCLEOTIDE SEQUENCE [LARGE SCALE GENOMIC DNA]</scope>
    <source>
        <strain evidence="14">ATCC 700689</strain>
    </source>
</reference>
<gene>
    <name evidence="12" type="primary">arnF</name>
    <name evidence="13" type="ORF">SAMN05216605_102330</name>
</gene>
<feature type="transmembrane region" description="Helical" evidence="12">
    <location>
        <begin position="107"/>
        <end position="125"/>
    </location>
</feature>
<protein>
    <recommendedName>
        <fullName evidence="12">Probable 4-amino-4-deoxy-L-arabinose-phosphoundecaprenol flippase subunit ArnF</fullName>
        <shortName evidence="12">L-Ara4N-phosphoundecaprenol flippase subunit ArnF</shortName>
    </recommendedName>
    <alternativeName>
        <fullName evidence="12">Undecaprenyl phosphate-aminoarabinose flippase subunit ArnF</fullName>
    </alternativeName>
</protein>
<sequence>MSARRGLSLAMGSVVLVSAAQLGMRWSMQRLPEPVQWLADLQGGNVDPVALSVVTAAIAAYALSMLCWLGALRDVPLSRAYSLLSISYAAVYVLAALLPFFNETLTVPRTVGVTLIVLGVVTINFRRSCDNGNNSDKELSR</sequence>
<evidence type="ECO:0000313" key="13">
    <source>
        <dbReference type="EMBL" id="SDG52802.1"/>
    </source>
</evidence>
<keyword evidence="9 12" id="KW-1133">Transmembrane helix</keyword>
<keyword evidence="4 12" id="KW-0444">Lipid biosynthesis</keyword>
<dbReference type="GO" id="GO:0005886">
    <property type="term" value="C:plasma membrane"/>
    <property type="evidence" value="ECO:0007669"/>
    <property type="project" value="UniProtKB-SubCell"/>
</dbReference>
<dbReference type="InterPro" id="IPR037185">
    <property type="entry name" value="EmrE-like"/>
</dbReference>
<evidence type="ECO:0000256" key="4">
    <source>
        <dbReference type="ARBA" id="ARBA00022516"/>
    </source>
</evidence>
<dbReference type="GO" id="GO:0009245">
    <property type="term" value="P:lipid A biosynthetic process"/>
    <property type="evidence" value="ECO:0007669"/>
    <property type="project" value="UniProtKB-UniRule"/>
</dbReference>
<keyword evidence="11 12" id="KW-0472">Membrane</keyword>
<dbReference type="Gene3D" id="1.10.3730.20">
    <property type="match status" value="1"/>
</dbReference>
<dbReference type="InterPro" id="IPR022832">
    <property type="entry name" value="Flippase_ArnF"/>
</dbReference>
<evidence type="ECO:0000256" key="5">
    <source>
        <dbReference type="ARBA" id="ARBA00022519"/>
    </source>
</evidence>
<keyword evidence="8 12" id="KW-0448">Lipopolysaccharide biosynthesis</keyword>
<dbReference type="InterPro" id="IPR000390">
    <property type="entry name" value="Small_drug/metabolite_transptr"/>
</dbReference>
<comment type="subcellular location">
    <subcellularLocation>
        <location evidence="12">Cell inner membrane</location>
        <topology evidence="12">Multi-pass membrane protein</topology>
    </subcellularLocation>
    <subcellularLocation>
        <location evidence="1">Cell membrane</location>
        <topology evidence="1">Multi-pass membrane protein</topology>
    </subcellularLocation>
</comment>
<keyword evidence="3 12" id="KW-1003">Cell membrane</keyword>
<dbReference type="PANTHER" id="PTHR30561:SF9">
    <property type="entry name" value="4-AMINO-4-DEOXY-L-ARABINOSE-PHOSPHOUNDECAPRENOL FLIPPASE SUBUNIT ARNF-RELATED"/>
    <property type="match status" value="1"/>
</dbReference>
<dbReference type="STRING" id="89065.SAMN05216605_102330"/>
<dbReference type="EMBL" id="FNCO01000002">
    <property type="protein sequence ID" value="SDG52802.1"/>
    <property type="molecule type" value="Genomic_DNA"/>
</dbReference>
<comment type="pathway">
    <text evidence="12">Bacterial outer membrane biogenesis; lipopolysaccharide biosynthesis.</text>
</comment>
<dbReference type="AlphaFoldDB" id="A0A1G7UZ31"/>
<dbReference type="Proteomes" id="UP000182894">
    <property type="component" value="Unassembled WGS sequence"/>
</dbReference>
<evidence type="ECO:0000256" key="10">
    <source>
        <dbReference type="ARBA" id="ARBA00023098"/>
    </source>
</evidence>
<dbReference type="UniPathway" id="UPA00030"/>
<keyword evidence="14" id="KW-1185">Reference proteome</keyword>
<evidence type="ECO:0000313" key="14">
    <source>
        <dbReference type="Proteomes" id="UP000182894"/>
    </source>
</evidence>
<evidence type="ECO:0000256" key="2">
    <source>
        <dbReference type="ARBA" id="ARBA00022448"/>
    </source>
</evidence>
<feature type="transmembrane region" description="Helical" evidence="12">
    <location>
        <begin position="49"/>
        <end position="69"/>
    </location>
</feature>
<dbReference type="NCBIfam" id="NF002816">
    <property type="entry name" value="PRK02971.1-2"/>
    <property type="match status" value="1"/>
</dbReference>
<keyword evidence="5 12" id="KW-0997">Cell inner membrane</keyword>
<evidence type="ECO:0000256" key="3">
    <source>
        <dbReference type="ARBA" id="ARBA00022475"/>
    </source>
</evidence>
<proteinExistence type="inferred from homology"/>